<dbReference type="AlphaFoldDB" id="A0A077F8I5"/>
<protein>
    <submittedName>
        <fullName evidence="2">Uncharacterized protein</fullName>
    </submittedName>
</protein>
<dbReference type="KEGG" id="palk:PSAKL28_25900"/>
<feature type="chain" id="PRO_5001718686" evidence="1">
    <location>
        <begin position="20"/>
        <end position="343"/>
    </location>
</feature>
<dbReference type="HOGENOM" id="CLU_796684_0_0_6"/>
<dbReference type="OrthoDB" id="6253132at2"/>
<name>A0A077F8I5_9PSED</name>
<accession>A0A077F8I5</accession>
<feature type="signal peptide" evidence="1">
    <location>
        <begin position="1"/>
        <end position="19"/>
    </location>
</feature>
<organism evidence="2 3">
    <name type="scientific">Pseudomonas alkylphenolica</name>
    <dbReference type="NCBI Taxonomy" id="237609"/>
    <lineage>
        <taxon>Bacteria</taxon>
        <taxon>Pseudomonadati</taxon>
        <taxon>Pseudomonadota</taxon>
        <taxon>Gammaproteobacteria</taxon>
        <taxon>Pseudomonadales</taxon>
        <taxon>Pseudomonadaceae</taxon>
        <taxon>Pseudomonas</taxon>
    </lineage>
</organism>
<evidence type="ECO:0000256" key="1">
    <source>
        <dbReference type="SAM" id="SignalP"/>
    </source>
</evidence>
<dbReference type="Proteomes" id="UP000028931">
    <property type="component" value="Chromosome"/>
</dbReference>
<evidence type="ECO:0000313" key="3">
    <source>
        <dbReference type="Proteomes" id="UP000028931"/>
    </source>
</evidence>
<keyword evidence="1" id="KW-0732">Signal</keyword>
<proteinExistence type="predicted"/>
<dbReference type="eggNOG" id="ENOG5032R4A">
    <property type="taxonomic scope" value="Bacteria"/>
</dbReference>
<gene>
    <name evidence="2" type="ORF">PSAKL28_25900</name>
</gene>
<reference evidence="2 3" key="1">
    <citation type="submission" date="2014-07" db="EMBL/GenBank/DDBJ databases">
        <authorList>
            <person name="Lee K."/>
            <person name="Lim J.Y."/>
            <person name="Hwang I."/>
        </authorList>
    </citation>
    <scope>NUCLEOTIDE SEQUENCE [LARGE SCALE GENOMIC DNA]</scope>
    <source>
        <strain evidence="2 3">KL28</strain>
    </source>
</reference>
<evidence type="ECO:0000313" key="2">
    <source>
        <dbReference type="EMBL" id="AIL61787.1"/>
    </source>
</evidence>
<sequence>MRKPLAILTLACATGYANAAPTDLAGVWKGTLGKSTITACFNAAPDSNGSYYYQRFLTPIQLTQEKAGEPWVEDGKTGFWQLDALQGDTLSGTWSKAAGATPLPLVLTRSSAEGCGGDAYNAPMEAAPLPVKVEKKTFGEHAYQVRTQGAQVTLRLEGDSPAIHKINQQLARLAVSPEGQKAFFNERREFLGRIGSAYTSEISVDPTYWSSQWLTVRFYRWSAGFGRGGISWGLHTWNLQTGESVDPWTWIGTGFEWYSPFSGQVKLPKNFATWLETQAAADSDCPGVASYDSYDLSFDTQGMQLANQPIGDGCDVDVTFSWKQLEPLLSAQGRAALPSLQVP</sequence>
<dbReference type="EMBL" id="CP009048">
    <property type="protein sequence ID" value="AIL61787.1"/>
    <property type="molecule type" value="Genomic_DNA"/>
</dbReference>
<dbReference type="RefSeq" id="WP_038610984.1">
    <property type="nucleotide sequence ID" value="NZ_CP009048.1"/>
</dbReference>